<comment type="caution">
    <text evidence="9">The sequence shown here is derived from an EMBL/GenBank/DDBJ whole genome shotgun (WGS) entry which is preliminary data.</text>
</comment>
<feature type="transmembrane region" description="Helical" evidence="7">
    <location>
        <begin position="12"/>
        <end position="30"/>
    </location>
</feature>
<feature type="transmembrane region" description="Helical" evidence="7">
    <location>
        <begin position="73"/>
        <end position="94"/>
    </location>
</feature>
<dbReference type="GO" id="GO:0005886">
    <property type="term" value="C:plasma membrane"/>
    <property type="evidence" value="ECO:0007669"/>
    <property type="project" value="UniProtKB-SubCell"/>
</dbReference>
<evidence type="ECO:0000256" key="7">
    <source>
        <dbReference type="SAM" id="Phobius"/>
    </source>
</evidence>
<comment type="subcellular location">
    <subcellularLocation>
        <location evidence="1">Cell membrane</location>
        <topology evidence="1">Multi-pass membrane protein</topology>
    </subcellularLocation>
</comment>
<dbReference type="AlphaFoldDB" id="A0A415E0K0"/>
<evidence type="ECO:0000256" key="2">
    <source>
        <dbReference type="ARBA" id="ARBA00004936"/>
    </source>
</evidence>
<gene>
    <name evidence="9" type="ORF">DW099_10590</name>
</gene>
<dbReference type="InterPro" id="IPR000917">
    <property type="entry name" value="Sulfatase_N"/>
</dbReference>
<keyword evidence="6 7" id="KW-0472">Membrane</keyword>
<keyword evidence="5 7" id="KW-1133">Transmembrane helix</keyword>
<dbReference type="CDD" id="cd16015">
    <property type="entry name" value="LTA_synthase"/>
    <property type="match status" value="1"/>
</dbReference>
<evidence type="ECO:0000313" key="10">
    <source>
        <dbReference type="Proteomes" id="UP000284841"/>
    </source>
</evidence>
<comment type="pathway">
    <text evidence="2">Cell wall biogenesis; lipoteichoic acid biosynthesis.</text>
</comment>
<evidence type="ECO:0000256" key="6">
    <source>
        <dbReference type="ARBA" id="ARBA00023136"/>
    </source>
</evidence>
<sequence length="660" mass="75204">MEKVRAFYKKYLKNSFFFCLVWAFILNLIIETLARKGFGGFLFLFDSPLVFFYNTLIIFATLVIATLFRRRVFFVTVVTIIWMAIGITNGIILIERMTPFTVKDLSAITDGATIITNYFSMTEIVLIGVGILAGIIGLILLWIKAPKKKEHINWKRNVAAVVLVIAFTFGATFGLIKVNVLSTFFGNLAYAYDYYGVPYCFINTWLNTGINKPKGYSEEAVKSIFNKDQYNKDGTMKLEQTDVDQEYPNILFLQLESFVDPDLFNNIKLSADAIPTFRKLMRNYSSGSLTVPACGAGTANTEFEVMTGLSVKFFGPGEYPFKSVLKEKTGESIAFDLKSMGYSTHAIHNHRALFYNRNEVFNNIGYDTFTSLEYMSDVPKTPKNWAKDTILTRQILDAMNSTKERDYIYTISVQGHGKYPTEQIIKNPKITVTDAPSEELKWKYEYYVNQVYEMDQFIKQLTEALYNYDEDVILVMYGDHIPALDVTESSYDAKNLYQTQYVIWSNFDMDKKDANLTTYQLAAEVFDRIGIHTGTTIKYHQTVDHKSKDYLSNLKMLGYDMLYGKDYIYGGSNPFKQSGMKMGVKSIKIDKVVNIGGKYYIKGQNFTEYSKVTLNGETLKTIYLGPSLLGLLEEVDPADAVNMKVSQIDKSNKEIISTTE</sequence>
<dbReference type="OrthoDB" id="243547at2"/>
<dbReference type="Gene3D" id="3.40.720.10">
    <property type="entry name" value="Alkaline Phosphatase, subunit A"/>
    <property type="match status" value="1"/>
</dbReference>
<evidence type="ECO:0000259" key="8">
    <source>
        <dbReference type="Pfam" id="PF00884"/>
    </source>
</evidence>
<dbReference type="Pfam" id="PF00884">
    <property type="entry name" value="Sulfatase"/>
    <property type="match status" value="1"/>
</dbReference>
<dbReference type="InterPro" id="IPR017850">
    <property type="entry name" value="Alkaline_phosphatase_core_sf"/>
</dbReference>
<keyword evidence="3" id="KW-1003">Cell membrane</keyword>
<dbReference type="Proteomes" id="UP000284841">
    <property type="component" value="Unassembled WGS sequence"/>
</dbReference>
<proteinExistence type="predicted"/>
<evidence type="ECO:0000313" key="9">
    <source>
        <dbReference type="EMBL" id="RHJ87145.1"/>
    </source>
</evidence>
<name>A0A415E0K0_9FIRM</name>
<reference evidence="9 10" key="1">
    <citation type="submission" date="2018-08" db="EMBL/GenBank/DDBJ databases">
        <title>A genome reference for cultivated species of the human gut microbiota.</title>
        <authorList>
            <person name="Zou Y."/>
            <person name="Xue W."/>
            <person name="Luo G."/>
        </authorList>
    </citation>
    <scope>NUCLEOTIDE SEQUENCE [LARGE SCALE GENOMIC DNA]</scope>
    <source>
        <strain evidence="9 10">AM07-24</strain>
    </source>
</reference>
<protein>
    <submittedName>
        <fullName evidence="9">LTA synthase family protein</fullName>
    </submittedName>
</protein>
<dbReference type="STRING" id="1776384.GCA_900086585_00597"/>
<feature type="transmembrane region" description="Helical" evidence="7">
    <location>
        <begin position="50"/>
        <end position="68"/>
    </location>
</feature>
<dbReference type="GeneID" id="83003004"/>
<organism evidence="9 10">
    <name type="scientific">Emergencia timonensis</name>
    <dbReference type="NCBI Taxonomy" id="1776384"/>
    <lineage>
        <taxon>Bacteria</taxon>
        <taxon>Bacillati</taxon>
        <taxon>Bacillota</taxon>
        <taxon>Clostridia</taxon>
        <taxon>Peptostreptococcales</taxon>
        <taxon>Anaerovoracaceae</taxon>
        <taxon>Emergencia</taxon>
    </lineage>
</organism>
<dbReference type="PANTHER" id="PTHR47371">
    <property type="entry name" value="LIPOTEICHOIC ACID SYNTHASE"/>
    <property type="match status" value="1"/>
</dbReference>
<dbReference type="EMBL" id="QRMS01000003">
    <property type="protein sequence ID" value="RHJ87145.1"/>
    <property type="molecule type" value="Genomic_DNA"/>
</dbReference>
<dbReference type="InterPro" id="IPR050448">
    <property type="entry name" value="OpgB/LTA_synthase_biosynth"/>
</dbReference>
<accession>A0A415E0K0</accession>
<dbReference type="SUPFAM" id="SSF53649">
    <property type="entry name" value="Alkaline phosphatase-like"/>
    <property type="match status" value="1"/>
</dbReference>
<dbReference type="RefSeq" id="WP_067533682.1">
    <property type="nucleotide sequence ID" value="NZ_AP025567.1"/>
</dbReference>
<feature type="transmembrane region" description="Helical" evidence="7">
    <location>
        <begin position="124"/>
        <end position="145"/>
    </location>
</feature>
<keyword evidence="4 7" id="KW-0812">Transmembrane</keyword>
<evidence type="ECO:0000256" key="1">
    <source>
        <dbReference type="ARBA" id="ARBA00004651"/>
    </source>
</evidence>
<evidence type="ECO:0000256" key="4">
    <source>
        <dbReference type="ARBA" id="ARBA00022692"/>
    </source>
</evidence>
<feature type="transmembrane region" description="Helical" evidence="7">
    <location>
        <begin position="157"/>
        <end position="176"/>
    </location>
</feature>
<feature type="domain" description="Sulfatase N-terminal" evidence="8">
    <location>
        <begin position="248"/>
        <end position="527"/>
    </location>
</feature>
<dbReference type="PANTHER" id="PTHR47371:SF3">
    <property type="entry name" value="PHOSPHOGLYCEROL TRANSFERASE I"/>
    <property type="match status" value="1"/>
</dbReference>
<keyword evidence="10" id="KW-1185">Reference proteome</keyword>
<evidence type="ECO:0000256" key="5">
    <source>
        <dbReference type="ARBA" id="ARBA00022989"/>
    </source>
</evidence>
<evidence type="ECO:0000256" key="3">
    <source>
        <dbReference type="ARBA" id="ARBA00022475"/>
    </source>
</evidence>